<dbReference type="RefSeq" id="WP_157186465.1">
    <property type="nucleotide sequence ID" value="NZ_JBIAQY010000011.1"/>
</dbReference>
<gene>
    <name evidence="1" type="ORF">ACFYXQ_28865</name>
</gene>
<organism evidence="1 2">
    <name type="scientific">Nocardia jiangxiensis</name>
    <dbReference type="NCBI Taxonomy" id="282685"/>
    <lineage>
        <taxon>Bacteria</taxon>
        <taxon>Bacillati</taxon>
        <taxon>Actinomycetota</taxon>
        <taxon>Actinomycetes</taxon>
        <taxon>Mycobacteriales</taxon>
        <taxon>Nocardiaceae</taxon>
        <taxon>Nocardia</taxon>
    </lineage>
</organism>
<reference evidence="1 2" key="1">
    <citation type="submission" date="2024-10" db="EMBL/GenBank/DDBJ databases">
        <title>The Natural Products Discovery Center: Release of the First 8490 Sequenced Strains for Exploring Actinobacteria Biosynthetic Diversity.</title>
        <authorList>
            <person name="Kalkreuter E."/>
            <person name="Kautsar S.A."/>
            <person name="Yang D."/>
            <person name="Bader C.D."/>
            <person name="Teijaro C.N."/>
            <person name="Fluegel L."/>
            <person name="Davis C.M."/>
            <person name="Simpson J.R."/>
            <person name="Lauterbach L."/>
            <person name="Steele A.D."/>
            <person name="Gui C."/>
            <person name="Meng S."/>
            <person name="Li G."/>
            <person name="Viehrig K."/>
            <person name="Ye F."/>
            <person name="Su P."/>
            <person name="Kiefer A.F."/>
            <person name="Nichols A."/>
            <person name="Cepeda A.J."/>
            <person name="Yan W."/>
            <person name="Fan B."/>
            <person name="Jiang Y."/>
            <person name="Adhikari A."/>
            <person name="Zheng C.-J."/>
            <person name="Schuster L."/>
            <person name="Cowan T.M."/>
            <person name="Smanski M.J."/>
            <person name="Chevrette M.G."/>
            <person name="De Carvalho L.P.S."/>
            <person name="Shen B."/>
        </authorList>
    </citation>
    <scope>NUCLEOTIDE SEQUENCE [LARGE SCALE GENOMIC DNA]</scope>
    <source>
        <strain evidence="1 2">NPDC002593</strain>
    </source>
</reference>
<dbReference type="EMBL" id="JBIAQY010000011">
    <property type="protein sequence ID" value="MFF3571798.1"/>
    <property type="molecule type" value="Genomic_DNA"/>
</dbReference>
<accession>A0ABW6S675</accession>
<comment type="caution">
    <text evidence="1">The sequence shown here is derived from an EMBL/GenBank/DDBJ whole genome shotgun (WGS) entry which is preliminary data.</text>
</comment>
<dbReference type="Proteomes" id="UP001601992">
    <property type="component" value="Unassembled WGS sequence"/>
</dbReference>
<proteinExistence type="predicted"/>
<evidence type="ECO:0000313" key="2">
    <source>
        <dbReference type="Proteomes" id="UP001601992"/>
    </source>
</evidence>
<name>A0ABW6S675_9NOCA</name>
<keyword evidence="2" id="KW-1185">Reference proteome</keyword>
<evidence type="ECO:0000313" key="1">
    <source>
        <dbReference type="EMBL" id="MFF3571798.1"/>
    </source>
</evidence>
<sequence length="50" mass="5710">MSDELPRRTPGAHHIPRYRTTLPAAALLIRVATGLDDWAERDRVTRDMNP</sequence>
<protein>
    <submittedName>
        <fullName evidence="1">Uncharacterized protein</fullName>
    </submittedName>
</protein>